<organism evidence="2 3">
    <name type="scientific">Aspergillus ruber (strain CBS 135680)</name>
    <dbReference type="NCBI Taxonomy" id="1388766"/>
    <lineage>
        <taxon>Eukaryota</taxon>
        <taxon>Fungi</taxon>
        <taxon>Dikarya</taxon>
        <taxon>Ascomycota</taxon>
        <taxon>Pezizomycotina</taxon>
        <taxon>Eurotiomycetes</taxon>
        <taxon>Eurotiomycetidae</taxon>
        <taxon>Eurotiales</taxon>
        <taxon>Aspergillaceae</taxon>
        <taxon>Aspergillus</taxon>
        <taxon>Aspergillus subgen. Aspergillus</taxon>
    </lineage>
</organism>
<feature type="chain" id="PRO_5001499245" evidence="1">
    <location>
        <begin position="17"/>
        <end position="231"/>
    </location>
</feature>
<name>A0A017S9S4_ASPRC</name>
<evidence type="ECO:0000313" key="2">
    <source>
        <dbReference type="EMBL" id="EYE93394.1"/>
    </source>
</evidence>
<accession>A0A017S9S4</accession>
<dbReference type="Proteomes" id="UP000019804">
    <property type="component" value="Unassembled WGS sequence"/>
</dbReference>
<dbReference type="GeneID" id="63699749"/>
<evidence type="ECO:0000313" key="3">
    <source>
        <dbReference type="Proteomes" id="UP000019804"/>
    </source>
</evidence>
<feature type="signal peptide" evidence="1">
    <location>
        <begin position="1"/>
        <end position="16"/>
    </location>
</feature>
<gene>
    <name evidence="2" type="ORF">EURHEDRAFT_460149</name>
</gene>
<sequence>MHLATLVCFCISAASAVKHYGMIPSEEAHSTIEEHAKKLLDNDMRLVSVFTTDNHHAHDGSDFLSSEMGIFNKTVSDIFTLSTHGSRGSAIEARAPVNGQCQGHGQIQDNLSEFQIDMVCGAISQAAAGSVHTIISVIESKMCTEAGTGHPLPSCETVVGFFKVSGAGFTGVEVNKYCPNFLSLFVGCKGSNYEAYAENKNVEMTAFNTQKDYNCDNADKTDAKCIESTAG</sequence>
<evidence type="ECO:0000256" key="1">
    <source>
        <dbReference type="SAM" id="SignalP"/>
    </source>
</evidence>
<reference evidence="3" key="1">
    <citation type="journal article" date="2014" name="Nat. Commun.">
        <title>Genomic adaptations of the halophilic Dead Sea filamentous fungus Eurotium rubrum.</title>
        <authorList>
            <person name="Kis-Papo T."/>
            <person name="Weig A.R."/>
            <person name="Riley R."/>
            <person name="Persoh D."/>
            <person name="Salamov A."/>
            <person name="Sun H."/>
            <person name="Lipzen A."/>
            <person name="Wasser S.P."/>
            <person name="Rambold G."/>
            <person name="Grigoriev I.V."/>
            <person name="Nevo E."/>
        </authorList>
    </citation>
    <scope>NUCLEOTIDE SEQUENCE [LARGE SCALE GENOMIC DNA]</scope>
    <source>
        <strain evidence="3">CBS 135680</strain>
    </source>
</reference>
<dbReference type="HOGENOM" id="CLU_1205130_0_0_1"/>
<proteinExistence type="predicted"/>
<dbReference type="EMBL" id="KK088431">
    <property type="protein sequence ID" value="EYE93394.1"/>
    <property type="molecule type" value="Genomic_DNA"/>
</dbReference>
<dbReference type="AlphaFoldDB" id="A0A017S9S4"/>
<dbReference type="RefSeq" id="XP_040637082.1">
    <property type="nucleotide sequence ID" value="XM_040784625.1"/>
</dbReference>
<keyword evidence="1" id="KW-0732">Signal</keyword>
<dbReference type="OrthoDB" id="4479292at2759"/>
<protein>
    <submittedName>
        <fullName evidence="2">Uncharacterized protein</fullName>
    </submittedName>
</protein>
<keyword evidence="3" id="KW-1185">Reference proteome</keyword>